<dbReference type="RefSeq" id="WP_264490669.1">
    <property type="nucleotide sequence ID" value="NZ_JAPDDT010000029.1"/>
</dbReference>
<comment type="caution">
    <text evidence="1">The sequence shown here is derived from an EMBL/GenBank/DDBJ whole genome shotgun (WGS) entry which is preliminary data.</text>
</comment>
<proteinExistence type="predicted"/>
<organism evidence="1 2">
    <name type="scientific">Luteolibacter arcticus</name>
    <dbReference type="NCBI Taxonomy" id="1581411"/>
    <lineage>
        <taxon>Bacteria</taxon>
        <taxon>Pseudomonadati</taxon>
        <taxon>Verrucomicrobiota</taxon>
        <taxon>Verrucomicrobiia</taxon>
        <taxon>Verrucomicrobiales</taxon>
        <taxon>Verrucomicrobiaceae</taxon>
        <taxon>Luteolibacter</taxon>
    </lineage>
</organism>
<evidence type="ECO:0000313" key="2">
    <source>
        <dbReference type="Proteomes" id="UP001320876"/>
    </source>
</evidence>
<dbReference type="EMBL" id="JAPDDT010000029">
    <property type="protein sequence ID" value="MCW1926561.1"/>
    <property type="molecule type" value="Genomic_DNA"/>
</dbReference>
<evidence type="ECO:0000313" key="1">
    <source>
        <dbReference type="EMBL" id="MCW1926561.1"/>
    </source>
</evidence>
<reference evidence="1 2" key="1">
    <citation type="submission" date="2022-10" db="EMBL/GenBank/DDBJ databases">
        <title>Luteolibacter arcticus strain CCTCC AB 2014275, whole genome shotgun sequencing project.</title>
        <authorList>
            <person name="Zhao G."/>
            <person name="Shen L."/>
        </authorList>
    </citation>
    <scope>NUCLEOTIDE SEQUENCE [LARGE SCALE GENOMIC DNA]</scope>
    <source>
        <strain evidence="1 2">CCTCC AB 2014275</strain>
    </source>
</reference>
<protein>
    <submittedName>
        <fullName evidence="1">Uncharacterized protein</fullName>
    </submittedName>
</protein>
<dbReference type="Proteomes" id="UP001320876">
    <property type="component" value="Unassembled WGS sequence"/>
</dbReference>
<name>A0ABT3GSU5_9BACT</name>
<accession>A0ABT3GSU5</accession>
<sequence length="144" mass="15714">MSEMTVDPGKLEELLTYCSDFAGQMLRSHGEFHPFGATLSPDGKVTAVGAWNGEEQPRGRELVEILVSSIIAAALAANVDIPAQYEAEYPDGIRVKLECEGYARNIYLPYRLGKRGLLARLGGKPLDVQFGEMIPVESGPYLRG</sequence>
<keyword evidence="2" id="KW-1185">Reference proteome</keyword>
<gene>
    <name evidence="1" type="ORF">OKA05_28675</name>
</gene>